<evidence type="ECO:0000313" key="4">
    <source>
        <dbReference type="Proteomes" id="UP001216150"/>
    </source>
</evidence>
<feature type="region of interest" description="Disordered" evidence="1">
    <location>
        <begin position="39"/>
        <end position="59"/>
    </location>
</feature>
<accession>A0AAD6GLE0</accession>
<dbReference type="Proteomes" id="UP001216150">
    <property type="component" value="Unassembled WGS sequence"/>
</dbReference>
<keyword evidence="2" id="KW-0472">Membrane</keyword>
<evidence type="ECO:0000256" key="1">
    <source>
        <dbReference type="SAM" id="MobiDB-lite"/>
    </source>
</evidence>
<name>A0AAD6GLE0_9EURO</name>
<gene>
    <name evidence="3" type="ORF">N7450_010989</name>
</gene>
<keyword evidence="2" id="KW-0812">Transmembrane</keyword>
<keyword evidence="2" id="KW-1133">Transmembrane helix</keyword>
<evidence type="ECO:0000256" key="2">
    <source>
        <dbReference type="SAM" id="Phobius"/>
    </source>
</evidence>
<organism evidence="3 4">
    <name type="scientific">Penicillium hetheringtonii</name>
    <dbReference type="NCBI Taxonomy" id="911720"/>
    <lineage>
        <taxon>Eukaryota</taxon>
        <taxon>Fungi</taxon>
        <taxon>Dikarya</taxon>
        <taxon>Ascomycota</taxon>
        <taxon>Pezizomycotina</taxon>
        <taxon>Eurotiomycetes</taxon>
        <taxon>Eurotiomycetidae</taxon>
        <taxon>Eurotiales</taxon>
        <taxon>Aspergillaceae</taxon>
        <taxon>Penicillium</taxon>
    </lineage>
</organism>
<feature type="region of interest" description="Disordered" evidence="1">
    <location>
        <begin position="1"/>
        <end position="26"/>
    </location>
</feature>
<comment type="caution">
    <text evidence="3">The sequence shown here is derived from an EMBL/GenBank/DDBJ whole genome shotgun (WGS) entry which is preliminary data.</text>
</comment>
<proteinExistence type="predicted"/>
<feature type="region of interest" description="Disordered" evidence="1">
    <location>
        <begin position="92"/>
        <end position="111"/>
    </location>
</feature>
<dbReference type="AlphaFoldDB" id="A0AAD6GLE0"/>
<feature type="transmembrane region" description="Helical" evidence="2">
    <location>
        <begin position="880"/>
        <end position="902"/>
    </location>
</feature>
<sequence length="903" mass="100473">MADARESSRRPPSTQTVSHLQYPTLPPLTASVEEWLSRSRPANKMTSDIPADLPSKSLSDSWANLSVSDMHSEDGNRSEQTDIASLIDQTTPDDVASLDDQESNSEADGPEQEYLFGYDEGAHEEIQALHALATSQQFPSPFAHPGSAIDDSNLTTRPSFRQPLDSIEFVEPEKWPEMERVELKHTIHVFNDESASEMMSRLPYNQAHSMLLATVQQTMTKQSLDLDKPFRVLYLGNPDYRNIILDKIGDVLVSSSNSGSPSSSTESSRYHVVPTSFGAGAVPNFAELLPIHVQLVVDECTEASSDSCGDLPSTLHLGFKNRPPCRSWWVENEYHVSSASDWTLPDVAIIFVSTRDDKAAVKTRRLAHVFLERHGIPAMVISEEQIWKRAGEAVPLNHHSLHMCLESRHAETGETAVLKRYPIDLKTFESITPSQLNRNLASLMDIYPKRLHKAIPDISKPTEQSSCIDPGKKSRNWIPPTYAAWAHELNPLLRLITLALISAVTLSIGYSALKAVSILLTQWIAGSALSHSLSRPLTTASIPSTALNLEGVRQTSLSLQPAEDLDLRDALPPDLITPLPAGSAIASSSSSAGSDSFEIQVVGDCHLVIKPPRSIASTKKQRQFNVSVHRNDRSLPYEMDRLFDDVYTLKLDREDAYGLINVTITAKSRPPVNQIVTIDLGTPWLKIASWRRAARNISAQFTKDLQVAQTGLSEVYGRLCTDLQVLMGDVVKRSHFLWEDAERLRSEGLHAGDSVLSRSKQLSERITRTAVQRFQSISSVLQSRSVTVNREAKGIMNNAWDRLREIYRQYRSSPYAGSSSKRESRPRSCSNTGSPLCRTSREEVDLTCPGRAGCDLLGCRMILHEFPLPFASLCNTLPTVAVLMVWLITEFVCFFFTFLLYLW</sequence>
<keyword evidence="4" id="KW-1185">Reference proteome</keyword>
<feature type="region of interest" description="Disordered" evidence="1">
    <location>
        <begin position="814"/>
        <end position="837"/>
    </location>
</feature>
<feature type="compositionally biased region" description="Polar residues" evidence="1">
    <location>
        <begin position="10"/>
        <end position="21"/>
    </location>
</feature>
<evidence type="ECO:0000313" key="3">
    <source>
        <dbReference type="EMBL" id="KAJ5568503.1"/>
    </source>
</evidence>
<feature type="compositionally biased region" description="Acidic residues" evidence="1">
    <location>
        <begin position="96"/>
        <end position="111"/>
    </location>
</feature>
<reference evidence="3 4" key="1">
    <citation type="journal article" date="2023" name="IMA Fungus">
        <title>Comparative genomic study of the Penicillium genus elucidates a diverse pangenome and 15 lateral gene transfer events.</title>
        <authorList>
            <person name="Petersen C."/>
            <person name="Sorensen T."/>
            <person name="Nielsen M.R."/>
            <person name="Sondergaard T.E."/>
            <person name="Sorensen J.L."/>
            <person name="Fitzpatrick D.A."/>
            <person name="Frisvad J.C."/>
            <person name="Nielsen K.L."/>
        </authorList>
    </citation>
    <scope>NUCLEOTIDE SEQUENCE [LARGE SCALE GENOMIC DNA]</scope>
    <source>
        <strain evidence="3 4">IBT 29057</strain>
    </source>
</reference>
<protein>
    <submittedName>
        <fullName evidence="3">Uncharacterized protein</fullName>
    </submittedName>
</protein>
<dbReference type="EMBL" id="JAQJAC010000010">
    <property type="protein sequence ID" value="KAJ5568503.1"/>
    <property type="molecule type" value="Genomic_DNA"/>
</dbReference>